<name>A0A5P9WB41_PSEAI</name>
<protein>
    <submittedName>
        <fullName evidence="1">Uncharacterized protein</fullName>
    </submittedName>
</protein>
<dbReference type="EMBL" id="MN433457">
    <property type="protein sequence ID" value="QFX78675.1"/>
    <property type="molecule type" value="Genomic_DNA"/>
</dbReference>
<proteinExistence type="predicted"/>
<gene>
    <name evidence="1" type="ORF">pNK546KPC_0465</name>
</gene>
<dbReference type="AlphaFoldDB" id="A0A5P9WB41"/>
<geneLocation type="plasmid" evidence="1">
    <name>pNK546-KPC</name>
</geneLocation>
<organism evidence="1">
    <name type="scientific">Pseudomonas aeruginosa</name>
    <dbReference type="NCBI Taxonomy" id="287"/>
    <lineage>
        <taxon>Bacteria</taxon>
        <taxon>Pseudomonadati</taxon>
        <taxon>Pseudomonadota</taxon>
        <taxon>Gammaproteobacteria</taxon>
        <taxon>Pseudomonadales</taxon>
        <taxon>Pseudomonadaceae</taxon>
        <taxon>Pseudomonas</taxon>
    </lineage>
</organism>
<accession>A0A5P9WB41</accession>
<keyword evidence="1" id="KW-0614">Plasmid</keyword>
<reference evidence="1" key="1">
    <citation type="submission" date="2019-09" db="EMBL/GenBank/DDBJ databases">
        <authorList>
            <person name="Li Z."/>
        </authorList>
    </citation>
    <scope>NUCLEOTIDE SEQUENCE</scope>
    <source>
        <strain evidence="1">PAB546</strain>
        <plasmid evidence="1">pNK546-KPC</plasmid>
    </source>
</reference>
<evidence type="ECO:0000313" key="1">
    <source>
        <dbReference type="EMBL" id="QFX78675.1"/>
    </source>
</evidence>
<sequence>MRITALDRLTNPTRRRGIICPLRSALITSRFLRAEVLYGNQALNREALYHE</sequence>